<dbReference type="AlphaFoldDB" id="A0A0D0QGN8"/>
<protein>
    <recommendedName>
        <fullName evidence="3">Glycosyltransferase involved in LPS biosynthesis</fullName>
    </recommendedName>
</protein>
<evidence type="ECO:0000313" key="2">
    <source>
        <dbReference type="Proteomes" id="UP000035100"/>
    </source>
</evidence>
<dbReference type="RefSeq" id="WP_018302604.1">
    <property type="nucleotide sequence ID" value="NZ_CM003137.1"/>
</dbReference>
<dbReference type="OrthoDB" id="259382at2"/>
<name>A0A0D0QGN8_9RHOB</name>
<evidence type="ECO:0000313" key="1">
    <source>
        <dbReference type="EMBL" id="KIQ71432.1"/>
    </source>
</evidence>
<dbReference type="EMBL" id="AONG01000001">
    <property type="protein sequence ID" value="KIQ71432.1"/>
    <property type="molecule type" value="Genomic_DNA"/>
</dbReference>
<comment type="caution">
    <text evidence="1">The sequence shown here is derived from an EMBL/GenBank/DDBJ whole genome shotgun (WGS) entry which is preliminary data.</text>
</comment>
<keyword evidence="1" id="KW-0614">Plasmid</keyword>
<keyword evidence="2" id="KW-1185">Reference proteome</keyword>
<organism evidence="1 2">
    <name type="scientific">Wenxinia marina DSM 24838</name>
    <dbReference type="NCBI Taxonomy" id="1123501"/>
    <lineage>
        <taxon>Bacteria</taxon>
        <taxon>Pseudomonadati</taxon>
        <taxon>Pseudomonadota</taxon>
        <taxon>Alphaproteobacteria</taxon>
        <taxon>Rhodobacterales</taxon>
        <taxon>Roseobacteraceae</taxon>
        <taxon>Wenxinia</taxon>
    </lineage>
</organism>
<accession>A0A0D0QGN8</accession>
<gene>
    <name evidence="1" type="ORF">Wenmar_04080</name>
</gene>
<proteinExistence type="predicted"/>
<evidence type="ECO:0008006" key="3">
    <source>
        <dbReference type="Google" id="ProtNLM"/>
    </source>
</evidence>
<sequence length="220" mass="24572">MAQNLIADLGVFINLDERPDRRAHIERLLAPAPWRMVRLSATRLSGKLSDHDLTVEPGTSAALAVCSIWQSHRRALQTFLDAGSDGPFALIEDDLQLQPFFWTDGLEYLQRTQLPEDADMVLLNPRYRERKPTDPTVGKRFVAPPLGRGLTRLSEVLETHHCTGAHFCIFPDRAAVARVAALMDAKEMLLDVDVFYVRDTVCYGLAMKSVSAGKFGSDHI</sequence>
<dbReference type="Proteomes" id="UP000035100">
    <property type="component" value="Plasmid pWENMAR1"/>
</dbReference>
<geneLocation type="plasmid" evidence="1 2">
    <name>pWENMAR1</name>
</geneLocation>
<reference evidence="1 2" key="1">
    <citation type="submission" date="2013-01" db="EMBL/GenBank/DDBJ databases">
        <authorList>
            <person name="Fiebig A."/>
            <person name="Goeker M."/>
            <person name="Klenk H.-P.P."/>
        </authorList>
    </citation>
    <scope>NUCLEOTIDE SEQUENCE [LARGE SCALE GENOMIC DNA]</scope>
    <source>
        <strain evidence="1 2">DSM 24838</strain>
        <plasmid evidence="1 2">pWENMAR1</plasmid>
    </source>
</reference>